<gene>
    <name evidence="2" type="ORF">SAMN04489712_103434</name>
</gene>
<keyword evidence="1" id="KW-0175">Coiled coil</keyword>
<evidence type="ECO:0000256" key="1">
    <source>
        <dbReference type="SAM" id="Coils"/>
    </source>
</evidence>
<accession>A0A1H5XWG4</accession>
<reference evidence="3" key="1">
    <citation type="submission" date="2016-10" db="EMBL/GenBank/DDBJ databases">
        <authorList>
            <person name="Varghese N."/>
            <person name="Submissions S."/>
        </authorList>
    </citation>
    <scope>NUCLEOTIDE SEQUENCE [LARGE SCALE GENOMIC DNA]</scope>
    <source>
        <strain evidence="3">DSM 43163</strain>
    </source>
</reference>
<evidence type="ECO:0000313" key="2">
    <source>
        <dbReference type="EMBL" id="SEG15875.1"/>
    </source>
</evidence>
<dbReference type="EMBL" id="FNVO01000003">
    <property type="protein sequence ID" value="SEG15875.1"/>
    <property type="molecule type" value="Genomic_DNA"/>
</dbReference>
<dbReference type="OrthoDB" id="3478947at2"/>
<keyword evidence="3" id="KW-1185">Reference proteome</keyword>
<sequence>MFEEESVKPEPVGAQERLALLDRLLTLPFREDEPLDDDHSAGPDHHLYALLASQDFWEDRSEEVVEAAQEEIDAAHRALAEAMTARWGKPETVDLWPYLERALDETAPVPEPIGTLCGLSGEMQVWRRPETGRWVALAVGQADPEFPIELLAAVGEIPALDAAMSAVRAADEGIPG</sequence>
<dbReference type="Proteomes" id="UP000236723">
    <property type="component" value="Unassembled WGS sequence"/>
</dbReference>
<dbReference type="AlphaFoldDB" id="A0A1H5XWG4"/>
<feature type="coiled-coil region" evidence="1">
    <location>
        <begin position="58"/>
        <end position="85"/>
    </location>
</feature>
<organism evidence="2 3">
    <name type="scientific">Thermomonospora echinospora</name>
    <dbReference type="NCBI Taxonomy" id="1992"/>
    <lineage>
        <taxon>Bacteria</taxon>
        <taxon>Bacillati</taxon>
        <taxon>Actinomycetota</taxon>
        <taxon>Actinomycetes</taxon>
        <taxon>Streptosporangiales</taxon>
        <taxon>Thermomonosporaceae</taxon>
        <taxon>Thermomonospora</taxon>
    </lineage>
</organism>
<protein>
    <submittedName>
        <fullName evidence="2">Uncharacterized protein</fullName>
    </submittedName>
</protein>
<evidence type="ECO:0000313" key="3">
    <source>
        <dbReference type="Proteomes" id="UP000236723"/>
    </source>
</evidence>
<name>A0A1H5XWG4_9ACTN</name>
<proteinExistence type="predicted"/>